<keyword evidence="1" id="KW-0813">Transport</keyword>
<feature type="transmembrane region" description="Helical" evidence="8">
    <location>
        <begin position="279"/>
        <end position="299"/>
    </location>
</feature>
<reference evidence="10" key="1">
    <citation type="submission" date="2009-09" db="EMBL/GenBank/DDBJ databases">
        <title>The complete chromosome of Sebaldella termitidis ATCC 33386.</title>
        <authorList>
            <consortium name="US DOE Joint Genome Institute (JGI-PGF)"/>
            <person name="Lucas S."/>
            <person name="Copeland A."/>
            <person name="Lapidus A."/>
            <person name="Glavina del Rio T."/>
            <person name="Dalin E."/>
            <person name="Tice H."/>
            <person name="Bruce D."/>
            <person name="Goodwin L."/>
            <person name="Pitluck S."/>
            <person name="Kyrpides N."/>
            <person name="Mavromatis K."/>
            <person name="Ivanova N."/>
            <person name="Mikhailova N."/>
            <person name="Sims D."/>
            <person name="Meincke L."/>
            <person name="Brettin T."/>
            <person name="Detter J.C."/>
            <person name="Han C."/>
            <person name="Larimer F."/>
            <person name="Land M."/>
            <person name="Hauser L."/>
            <person name="Markowitz V."/>
            <person name="Cheng J.F."/>
            <person name="Hugenholtz P."/>
            <person name="Woyke T."/>
            <person name="Wu D."/>
            <person name="Eisen J.A."/>
        </authorList>
    </citation>
    <scope>NUCLEOTIDE SEQUENCE [LARGE SCALE GENOMIC DNA]</scope>
    <source>
        <strain evidence="10">ATCC 33386 / NCTC 11300</strain>
    </source>
</reference>
<dbReference type="AlphaFoldDB" id="D1AQQ9"/>
<dbReference type="InterPro" id="IPR004673">
    <property type="entry name" value="L-rhamnose-proton_sym_RhaT"/>
</dbReference>
<proteinExistence type="predicted"/>
<dbReference type="NCBIfam" id="NF010022">
    <property type="entry name" value="PRK13499.1-2"/>
    <property type="match status" value="1"/>
</dbReference>
<feature type="transmembrane region" description="Helical" evidence="8">
    <location>
        <begin position="248"/>
        <end position="267"/>
    </location>
</feature>
<sequence>MFIYGFGVLLLACLFQGSFGICFKKYQPFSWEAFWALFSIIGVLFIPHMWAYIEVPNYMEYILQTPAHVLFIGALAGFFWGISAIWYSRAIDTIGVSLTSGINVGASTILGSLIPMVILKTVPAANVLMVLLTGQAIMLLGVGALTKAGLMKGSADSAGKGSSSAMKAGIILALISGLGSASLNIAYSYTQVPVQNAIADGIPAISASLISWPVVFFGGFLANFFFALSKLIKNKTYNNYFEKGCGIAYAKVILTSFVWFAALAIYGKASSMLGPLGPVVGWISFNGIALVIANSWGLKDGEWKGYPEAKKVMLIGNGILILSFIVLGIANGM</sequence>
<dbReference type="HOGENOM" id="CLU_066437_0_0_0"/>
<evidence type="ECO:0000313" key="10">
    <source>
        <dbReference type="Proteomes" id="UP000000845"/>
    </source>
</evidence>
<evidence type="ECO:0000256" key="6">
    <source>
        <dbReference type="ARBA" id="ARBA00022989"/>
    </source>
</evidence>
<evidence type="ECO:0000256" key="3">
    <source>
        <dbReference type="ARBA" id="ARBA00022519"/>
    </source>
</evidence>
<gene>
    <name evidence="9" type="ordered locus">Sterm_3481</name>
</gene>
<evidence type="ECO:0000313" key="9">
    <source>
        <dbReference type="EMBL" id="ACZ10319.1"/>
    </source>
</evidence>
<evidence type="ECO:0000256" key="8">
    <source>
        <dbReference type="SAM" id="Phobius"/>
    </source>
</evidence>
<keyword evidence="3" id="KW-0997">Cell inner membrane</keyword>
<keyword evidence="10" id="KW-1185">Reference proteome</keyword>
<evidence type="ECO:0000256" key="5">
    <source>
        <dbReference type="ARBA" id="ARBA00022847"/>
    </source>
</evidence>
<protein>
    <recommendedName>
        <fullName evidence="11">RhaT l-rhamnose-proton symport 2</fullName>
    </recommendedName>
</protein>
<feature type="transmembrane region" description="Helical" evidence="8">
    <location>
        <begin position="311"/>
        <end position="330"/>
    </location>
</feature>
<keyword evidence="6 8" id="KW-1133">Transmembrane helix</keyword>
<dbReference type="EMBL" id="CP001739">
    <property type="protein sequence ID" value="ACZ10319.1"/>
    <property type="molecule type" value="Genomic_DNA"/>
</dbReference>
<feature type="transmembrane region" description="Helical" evidence="8">
    <location>
        <begin position="209"/>
        <end position="228"/>
    </location>
</feature>
<keyword evidence="7 8" id="KW-0472">Membrane</keyword>
<dbReference type="GO" id="GO:0015293">
    <property type="term" value="F:symporter activity"/>
    <property type="evidence" value="ECO:0007669"/>
    <property type="project" value="UniProtKB-KW"/>
</dbReference>
<evidence type="ECO:0008006" key="11">
    <source>
        <dbReference type="Google" id="ProtNLM"/>
    </source>
</evidence>
<dbReference type="GO" id="GO:0016020">
    <property type="term" value="C:membrane"/>
    <property type="evidence" value="ECO:0007669"/>
    <property type="project" value="InterPro"/>
</dbReference>
<dbReference type="KEGG" id="str:Sterm_3481"/>
<keyword evidence="5" id="KW-0769">Symport</keyword>
<keyword evidence="2" id="KW-1003">Cell membrane</keyword>
<dbReference type="GO" id="GO:0015153">
    <property type="term" value="F:rhamnose transmembrane transporter activity"/>
    <property type="evidence" value="ECO:0007669"/>
    <property type="project" value="InterPro"/>
</dbReference>
<evidence type="ECO:0000256" key="1">
    <source>
        <dbReference type="ARBA" id="ARBA00022448"/>
    </source>
</evidence>
<evidence type="ECO:0000256" key="7">
    <source>
        <dbReference type="ARBA" id="ARBA00023136"/>
    </source>
</evidence>
<evidence type="ECO:0000256" key="2">
    <source>
        <dbReference type="ARBA" id="ARBA00022475"/>
    </source>
</evidence>
<reference evidence="9 10" key="2">
    <citation type="journal article" date="2010" name="Stand. Genomic Sci.">
        <title>Complete genome sequence of Sebaldella termitidis type strain (NCTC 11300).</title>
        <authorList>
            <person name="Harmon-Smith M."/>
            <person name="Celia L."/>
            <person name="Chertkov O."/>
            <person name="Lapidus A."/>
            <person name="Copeland A."/>
            <person name="Glavina Del Rio T."/>
            <person name="Nolan M."/>
            <person name="Lucas S."/>
            <person name="Tice H."/>
            <person name="Cheng J.F."/>
            <person name="Han C."/>
            <person name="Detter J.C."/>
            <person name="Bruce D."/>
            <person name="Goodwin L."/>
            <person name="Pitluck S."/>
            <person name="Pati A."/>
            <person name="Liolios K."/>
            <person name="Ivanova N."/>
            <person name="Mavromatis K."/>
            <person name="Mikhailova N."/>
            <person name="Chen A."/>
            <person name="Palaniappan K."/>
            <person name="Land M."/>
            <person name="Hauser L."/>
            <person name="Chang Y.J."/>
            <person name="Jeffries C.D."/>
            <person name="Brettin T."/>
            <person name="Goker M."/>
            <person name="Beck B."/>
            <person name="Bristow J."/>
            <person name="Eisen J.A."/>
            <person name="Markowitz V."/>
            <person name="Hugenholtz P."/>
            <person name="Kyrpides N.C."/>
            <person name="Klenk H.P."/>
            <person name="Chen F."/>
        </authorList>
    </citation>
    <scope>NUCLEOTIDE SEQUENCE [LARGE SCALE GENOMIC DNA]</scope>
    <source>
        <strain evidence="10">ATCC 33386 / NCTC 11300</strain>
    </source>
</reference>
<dbReference type="STRING" id="526218.Sterm_3481"/>
<dbReference type="Pfam" id="PF06379">
    <property type="entry name" value="RhaT"/>
    <property type="match status" value="1"/>
</dbReference>
<feature type="transmembrane region" description="Helical" evidence="8">
    <location>
        <begin position="94"/>
        <end position="118"/>
    </location>
</feature>
<feature type="transmembrane region" description="Helical" evidence="8">
    <location>
        <begin position="35"/>
        <end position="53"/>
    </location>
</feature>
<feature type="transmembrane region" description="Helical" evidence="8">
    <location>
        <begin position="6"/>
        <end position="23"/>
    </location>
</feature>
<feature type="transmembrane region" description="Helical" evidence="8">
    <location>
        <begin position="124"/>
        <end position="145"/>
    </location>
</feature>
<dbReference type="RefSeq" id="WP_012862901.1">
    <property type="nucleotide sequence ID" value="NC_013517.1"/>
</dbReference>
<keyword evidence="4 8" id="KW-0812">Transmembrane</keyword>
<feature type="transmembrane region" description="Helical" evidence="8">
    <location>
        <begin position="166"/>
        <end position="189"/>
    </location>
</feature>
<dbReference type="Proteomes" id="UP000000845">
    <property type="component" value="Chromosome"/>
</dbReference>
<dbReference type="eggNOG" id="ENOG502Z7ID">
    <property type="taxonomic scope" value="Bacteria"/>
</dbReference>
<name>D1AQQ9_SEBTE</name>
<evidence type="ECO:0000256" key="4">
    <source>
        <dbReference type="ARBA" id="ARBA00022692"/>
    </source>
</evidence>
<accession>D1AQQ9</accession>
<feature type="transmembrane region" description="Helical" evidence="8">
    <location>
        <begin position="65"/>
        <end position="87"/>
    </location>
</feature>
<organism evidence="9 10">
    <name type="scientific">Sebaldella termitidis (strain ATCC 33386 / NCTC 11300)</name>
    <dbReference type="NCBI Taxonomy" id="526218"/>
    <lineage>
        <taxon>Bacteria</taxon>
        <taxon>Fusobacteriati</taxon>
        <taxon>Fusobacteriota</taxon>
        <taxon>Fusobacteriia</taxon>
        <taxon>Fusobacteriales</taxon>
        <taxon>Leptotrichiaceae</taxon>
        <taxon>Sebaldella</taxon>
    </lineage>
</organism>